<keyword evidence="2" id="KW-1185">Reference proteome</keyword>
<proteinExistence type="predicted"/>
<comment type="caution">
    <text evidence="1">The sequence shown here is derived from an EMBL/GenBank/DDBJ whole genome shotgun (WGS) entry which is preliminary data.</text>
</comment>
<reference evidence="1 2" key="1">
    <citation type="journal article" date="2020" name="Mol. Plant">
        <title>The Chromosome-Based Rubber Tree Genome Provides New Insights into Spurge Genome Evolution and Rubber Biosynthesis.</title>
        <authorList>
            <person name="Liu J."/>
            <person name="Shi C."/>
            <person name="Shi C.C."/>
            <person name="Li W."/>
            <person name="Zhang Q.J."/>
            <person name="Zhang Y."/>
            <person name="Li K."/>
            <person name="Lu H.F."/>
            <person name="Shi C."/>
            <person name="Zhu S.T."/>
            <person name="Xiao Z.Y."/>
            <person name="Nan H."/>
            <person name="Yue Y."/>
            <person name="Zhu X.G."/>
            <person name="Wu Y."/>
            <person name="Hong X.N."/>
            <person name="Fan G.Y."/>
            <person name="Tong Y."/>
            <person name="Zhang D."/>
            <person name="Mao C.L."/>
            <person name="Liu Y.L."/>
            <person name="Hao S.J."/>
            <person name="Liu W.Q."/>
            <person name="Lv M.Q."/>
            <person name="Zhang H.B."/>
            <person name="Liu Y."/>
            <person name="Hu-Tang G.R."/>
            <person name="Wang J.P."/>
            <person name="Wang J.H."/>
            <person name="Sun Y.H."/>
            <person name="Ni S.B."/>
            <person name="Chen W.B."/>
            <person name="Zhang X.C."/>
            <person name="Jiao Y.N."/>
            <person name="Eichler E.E."/>
            <person name="Li G.H."/>
            <person name="Liu X."/>
            <person name="Gao L.Z."/>
        </authorList>
    </citation>
    <scope>NUCLEOTIDE SEQUENCE [LARGE SCALE GENOMIC DNA]</scope>
    <source>
        <strain evidence="2">cv. GT1</strain>
        <tissue evidence="1">Leaf</tissue>
    </source>
</reference>
<sequence length="225" mass="26052">MPTKEEKMQGDDVVKLIEKEKKGEGLTEQLLIIEEYLKAMEIVLTLPATLEKDVAESSHKQAIKMFEVTFDTFLESFSDVIFENFNNVIISSLFKEDSIFTTKMNAMSNGFAYLCDVSMDGTVYEIHDAYTSIFDIDSVHTIPFNLGTIDEPCNILLAADLTSDERKDFERILKKYEKVFAWSYDHMPRIGRSIMEHRIPMYPDAKPIKQKFQHPRVEWGDKVKE</sequence>
<evidence type="ECO:0000313" key="1">
    <source>
        <dbReference type="EMBL" id="KAF2290100.1"/>
    </source>
</evidence>
<name>A0A6A6KMA8_HEVBR</name>
<dbReference type="EMBL" id="JAAGAX010000015">
    <property type="protein sequence ID" value="KAF2290100.1"/>
    <property type="molecule type" value="Genomic_DNA"/>
</dbReference>
<accession>A0A6A6KMA8</accession>
<evidence type="ECO:0000313" key="2">
    <source>
        <dbReference type="Proteomes" id="UP000467840"/>
    </source>
</evidence>
<protein>
    <submittedName>
        <fullName evidence="1">Uncharacterized protein</fullName>
    </submittedName>
</protein>
<organism evidence="1 2">
    <name type="scientific">Hevea brasiliensis</name>
    <name type="common">Para rubber tree</name>
    <name type="synonym">Siphonia brasiliensis</name>
    <dbReference type="NCBI Taxonomy" id="3981"/>
    <lineage>
        <taxon>Eukaryota</taxon>
        <taxon>Viridiplantae</taxon>
        <taxon>Streptophyta</taxon>
        <taxon>Embryophyta</taxon>
        <taxon>Tracheophyta</taxon>
        <taxon>Spermatophyta</taxon>
        <taxon>Magnoliopsida</taxon>
        <taxon>eudicotyledons</taxon>
        <taxon>Gunneridae</taxon>
        <taxon>Pentapetalae</taxon>
        <taxon>rosids</taxon>
        <taxon>fabids</taxon>
        <taxon>Malpighiales</taxon>
        <taxon>Euphorbiaceae</taxon>
        <taxon>Crotonoideae</taxon>
        <taxon>Micrandreae</taxon>
        <taxon>Hevea</taxon>
    </lineage>
</organism>
<dbReference type="Proteomes" id="UP000467840">
    <property type="component" value="Chromosome 2"/>
</dbReference>
<gene>
    <name evidence="1" type="ORF">GH714_002290</name>
</gene>
<dbReference type="AlphaFoldDB" id="A0A6A6KMA8"/>